<evidence type="ECO:0000313" key="2">
    <source>
        <dbReference type="Proteomes" id="UP000681720"/>
    </source>
</evidence>
<evidence type="ECO:0000313" key="1">
    <source>
        <dbReference type="EMBL" id="CAF4026247.1"/>
    </source>
</evidence>
<protein>
    <submittedName>
        <fullName evidence="1">Uncharacterized protein</fullName>
    </submittedName>
</protein>
<organism evidence="1 2">
    <name type="scientific">Rotaria magnacalcarata</name>
    <dbReference type="NCBI Taxonomy" id="392030"/>
    <lineage>
        <taxon>Eukaryota</taxon>
        <taxon>Metazoa</taxon>
        <taxon>Spiralia</taxon>
        <taxon>Gnathifera</taxon>
        <taxon>Rotifera</taxon>
        <taxon>Eurotatoria</taxon>
        <taxon>Bdelloidea</taxon>
        <taxon>Philodinida</taxon>
        <taxon>Philodinidae</taxon>
        <taxon>Rotaria</taxon>
    </lineage>
</organism>
<name>A0A8S2NZR5_9BILA</name>
<dbReference type="Proteomes" id="UP000681720">
    <property type="component" value="Unassembled WGS sequence"/>
</dbReference>
<reference evidence="1" key="1">
    <citation type="submission" date="2021-02" db="EMBL/GenBank/DDBJ databases">
        <authorList>
            <person name="Nowell W R."/>
        </authorList>
    </citation>
    <scope>NUCLEOTIDE SEQUENCE</scope>
</reference>
<accession>A0A8S2NZR5</accession>
<comment type="caution">
    <text evidence="1">The sequence shown here is derived from an EMBL/GenBank/DDBJ whole genome shotgun (WGS) entry which is preliminary data.</text>
</comment>
<dbReference type="AlphaFoldDB" id="A0A8S2NZR5"/>
<dbReference type="EMBL" id="CAJOBJ010005272">
    <property type="protein sequence ID" value="CAF4026247.1"/>
    <property type="molecule type" value="Genomic_DNA"/>
</dbReference>
<sequence length="55" mass="6337">MGERLAQQRYRRAIGSITSFSIDLYNGNYPTHKQFDNIGKAIVRKLKLPLTKDNV</sequence>
<gene>
    <name evidence="1" type="ORF">GIL414_LOCUS13156</name>
</gene>
<proteinExistence type="predicted"/>
<feature type="non-terminal residue" evidence="1">
    <location>
        <position position="1"/>
    </location>
</feature>